<dbReference type="Proteomes" id="UP000296822">
    <property type="component" value="Plasmid unnamed1"/>
</dbReference>
<evidence type="ECO:0000259" key="2">
    <source>
        <dbReference type="Pfam" id="PF00582"/>
    </source>
</evidence>
<dbReference type="SUPFAM" id="SSF52402">
    <property type="entry name" value="Adenine nucleotide alpha hydrolases-like"/>
    <property type="match status" value="1"/>
</dbReference>
<feature type="domain" description="UspA" evidence="2">
    <location>
        <begin position="3"/>
        <end position="128"/>
    </location>
</feature>
<gene>
    <name evidence="3" type="ORF">DV706_17305</name>
</gene>
<dbReference type="InterPro" id="IPR006015">
    <property type="entry name" value="Universal_stress_UspA"/>
</dbReference>
<geneLocation type="plasmid" evidence="3">
    <name>unnamed1</name>
</geneLocation>
<dbReference type="Gene3D" id="3.40.50.620">
    <property type="entry name" value="HUPs"/>
    <property type="match status" value="1"/>
</dbReference>
<dbReference type="AlphaFoldDB" id="A0A4D6HTU9"/>
<protein>
    <submittedName>
        <fullName evidence="3">Universal stress protein</fullName>
    </submittedName>
</protein>
<dbReference type="CDD" id="cd00293">
    <property type="entry name" value="USP-like"/>
    <property type="match status" value="1"/>
</dbReference>
<dbReference type="GeneID" id="39853035"/>
<sequence>MYHILVPVDEHVDRAQMELDYLKSLPADRDATQITVAHAYENEPRDDRPVERPEAVRVAIRELEADGFAVQHREISGPPSDGIISLADDLEADAIVMAGRKRAPTAKVVFGSVTQSVILNSTCPVTVVGISE</sequence>
<evidence type="ECO:0000313" key="3">
    <source>
        <dbReference type="EMBL" id="QCC56307.1"/>
    </source>
</evidence>
<dbReference type="PANTHER" id="PTHR46268">
    <property type="entry name" value="STRESS RESPONSE PROTEIN NHAX"/>
    <property type="match status" value="1"/>
</dbReference>
<dbReference type="KEGG" id="nbg:DV706_17305"/>
<dbReference type="InterPro" id="IPR014729">
    <property type="entry name" value="Rossmann-like_a/b/a_fold"/>
</dbReference>
<reference evidence="3 4" key="1">
    <citation type="journal article" date="2019" name="Nat. Commun.">
        <title>A new type of DNA phosphorothioation-based antiviral system in archaea.</title>
        <authorList>
            <person name="Xiong L."/>
            <person name="Liu S."/>
            <person name="Chen S."/>
            <person name="Xiao Y."/>
            <person name="Zhu B."/>
            <person name="Gao Y."/>
            <person name="Zhang Y."/>
            <person name="Chen B."/>
            <person name="Luo J."/>
            <person name="Deng Z."/>
            <person name="Chen X."/>
            <person name="Wang L."/>
            <person name="Chen S."/>
        </authorList>
    </citation>
    <scope>NUCLEOTIDE SEQUENCE [LARGE SCALE GENOMIC DNA]</scope>
    <source>
        <strain evidence="3 4">JCM 10635</strain>
        <plasmid evidence="3 4">unnamed1</plasmid>
    </source>
</reference>
<dbReference type="InterPro" id="IPR006016">
    <property type="entry name" value="UspA"/>
</dbReference>
<comment type="similarity">
    <text evidence="1">Belongs to the universal stress protein A family.</text>
</comment>
<organism evidence="3 4">
    <name type="scientific">Natronorubrum bangense</name>
    <dbReference type="NCBI Taxonomy" id="61858"/>
    <lineage>
        <taxon>Archaea</taxon>
        <taxon>Methanobacteriati</taxon>
        <taxon>Methanobacteriota</taxon>
        <taxon>Stenosarchaea group</taxon>
        <taxon>Halobacteria</taxon>
        <taxon>Halobacteriales</taxon>
        <taxon>Natrialbaceae</taxon>
        <taxon>Natronorubrum</taxon>
    </lineage>
</organism>
<dbReference type="PANTHER" id="PTHR46268:SF6">
    <property type="entry name" value="UNIVERSAL STRESS PROTEIN UP12"/>
    <property type="match status" value="1"/>
</dbReference>
<accession>A0A4D6HTU9</accession>
<evidence type="ECO:0000313" key="4">
    <source>
        <dbReference type="Proteomes" id="UP000296822"/>
    </source>
</evidence>
<dbReference type="Pfam" id="PF00582">
    <property type="entry name" value="Usp"/>
    <property type="match status" value="1"/>
</dbReference>
<dbReference type="EMBL" id="CP031306">
    <property type="protein sequence ID" value="QCC56307.1"/>
    <property type="molecule type" value="Genomic_DNA"/>
</dbReference>
<keyword evidence="3" id="KW-0614">Plasmid</keyword>
<name>A0A4D6HTU9_9EURY</name>
<dbReference type="PRINTS" id="PR01438">
    <property type="entry name" value="UNVRSLSTRESS"/>
</dbReference>
<proteinExistence type="inferred from homology"/>
<dbReference type="RefSeq" id="WP_006065822.1">
    <property type="nucleotide sequence ID" value="NZ_CP031306.1"/>
</dbReference>
<evidence type="ECO:0000256" key="1">
    <source>
        <dbReference type="ARBA" id="ARBA00008791"/>
    </source>
</evidence>